<dbReference type="InterPro" id="IPR017871">
    <property type="entry name" value="ABC_transporter-like_CS"/>
</dbReference>
<dbReference type="GO" id="GO:0005886">
    <property type="term" value="C:plasma membrane"/>
    <property type="evidence" value="ECO:0007669"/>
    <property type="project" value="TreeGrafter"/>
</dbReference>
<feature type="domain" description="ABC transporter" evidence="5">
    <location>
        <begin position="5"/>
        <end position="232"/>
    </location>
</feature>
<dbReference type="GO" id="GO:0005524">
    <property type="term" value="F:ATP binding"/>
    <property type="evidence" value="ECO:0007669"/>
    <property type="project" value="UniProtKB-KW"/>
</dbReference>
<evidence type="ECO:0000259" key="5">
    <source>
        <dbReference type="PROSITE" id="PS50893"/>
    </source>
</evidence>
<dbReference type="Proteomes" id="UP000199013">
    <property type="component" value="Unassembled WGS sequence"/>
</dbReference>
<dbReference type="PROSITE" id="PS50893">
    <property type="entry name" value="ABC_TRANSPORTER_2"/>
    <property type="match status" value="1"/>
</dbReference>
<proteinExistence type="inferred from homology"/>
<evidence type="ECO:0000313" key="6">
    <source>
        <dbReference type="EMBL" id="SBW26987.1"/>
    </source>
</evidence>
<gene>
    <name evidence="6" type="ORF">FDG2_5115</name>
</gene>
<dbReference type="GO" id="GO:0016887">
    <property type="term" value="F:ATP hydrolysis activity"/>
    <property type="evidence" value="ECO:0007669"/>
    <property type="project" value="InterPro"/>
</dbReference>
<evidence type="ECO:0000313" key="7">
    <source>
        <dbReference type="Proteomes" id="UP000199013"/>
    </source>
</evidence>
<dbReference type="InterPro" id="IPR015854">
    <property type="entry name" value="ABC_transpr_LolD-like"/>
</dbReference>
<evidence type="ECO:0000256" key="2">
    <source>
        <dbReference type="ARBA" id="ARBA00022741"/>
    </source>
</evidence>
<dbReference type="GO" id="GO:0022857">
    <property type="term" value="F:transmembrane transporter activity"/>
    <property type="evidence" value="ECO:0007669"/>
    <property type="project" value="TreeGrafter"/>
</dbReference>
<dbReference type="SUPFAM" id="SSF52540">
    <property type="entry name" value="P-loop containing nucleoside triphosphate hydrolases"/>
    <property type="match status" value="1"/>
</dbReference>
<sequence>MRMLVEAVELEISYERTPVLDSVDLTLSAGDEMGLTGRSGSGKTTLLLALAGLLPARGAVSWPDLSPDPLVRRRQIGLVFQAPSLVPELTAAENVMLPLRLHGETRRSAVTAARTALADVGLGEVGQALPAELSGGQQQRVALARALAGDPLVLLADEPTGSLDRVTGAEMVVVMRSRIRRAGGALMIATHDEDVAGLLPTRVELRDGRLRPTAPPPLTTISSAVPRYGAEGDR</sequence>
<organism evidence="6 7">
    <name type="scientific">Candidatus Protofrankia californiensis</name>
    <dbReference type="NCBI Taxonomy" id="1839754"/>
    <lineage>
        <taxon>Bacteria</taxon>
        <taxon>Bacillati</taxon>
        <taxon>Actinomycetota</taxon>
        <taxon>Actinomycetes</taxon>
        <taxon>Frankiales</taxon>
        <taxon>Frankiaceae</taxon>
        <taxon>Protofrankia</taxon>
    </lineage>
</organism>
<dbReference type="AlphaFoldDB" id="A0A1C3PAZ6"/>
<dbReference type="PROSITE" id="PS00211">
    <property type="entry name" value="ABC_TRANSPORTER_1"/>
    <property type="match status" value="1"/>
</dbReference>
<keyword evidence="7" id="KW-1185">Reference proteome</keyword>
<evidence type="ECO:0000256" key="4">
    <source>
        <dbReference type="SAM" id="MobiDB-lite"/>
    </source>
</evidence>
<dbReference type="InterPro" id="IPR003593">
    <property type="entry name" value="AAA+_ATPase"/>
</dbReference>
<evidence type="ECO:0000256" key="3">
    <source>
        <dbReference type="ARBA" id="ARBA00022840"/>
    </source>
</evidence>
<accession>A0A1C3PAZ6</accession>
<reference evidence="7" key="1">
    <citation type="submission" date="2016-02" db="EMBL/GenBank/DDBJ databases">
        <authorList>
            <person name="Wibberg D."/>
        </authorList>
    </citation>
    <scope>NUCLEOTIDE SEQUENCE [LARGE SCALE GENOMIC DNA]</scope>
</reference>
<keyword evidence="3" id="KW-0067">ATP-binding</keyword>
<dbReference type="EMBL" id="FLUV01002149">
    <property type="protein sequence ID" value="SBW26987.1"/>
    <property type="molecule type" value="Genomic_DNA"/>
</dbReference>
<name>A0A1C3PAZ6_9ACTN</name>
<dbReference type="Pfam" id="PF00005">
    <property type="entry name" value="ABC_tran"/>
    <property type="match status" value="1"/>
</dbReference>
<dbReference type="PANTHER" id="PTHR24220">
    <property type="entry name" value="IMPORT ATP-BINDING PROTEIN"/>
    <property type="match status" value="1"/>
</dbReference>
<dbReference type="SMART" id="SM00382">
    <property type="entry name" value="AAA"/>
    <property type="match status" value="1"/>
</dbReference>
<keyword evidence="2" id="KW-0547">Nucleotide-binding</keyword>
<dbReference type="InterPro" id="IPR027417">
    <property type="entry name" value="P-loop_NTPase"/>
</dbReference>
<feature type="region of interest" description="Disordered" evidence="4">
    <location>
        <begin position="208"/>
        <end position="234"/>
    </location>
</feature>
<dbReference type="InterPro" id="IPR003439">
    <property type="entry name" value="ABC_transporter-like_ATP-bd"/>
</dbReference>
<comment type="similarity">
    <text evidence="1">Belongs to the ABC transporter superfamily.</text>
</comment>
<evidence type="ECO:0000256" key="1">
    <source>
        <dbReference type="ARBA" id="ARBA00005417"/>
    </source>
</evidence>
<dbReference type="PANTHER" id="PTHR24220:SF689">
    <property type="entry name" value="LIPOPROTEIN-RELEASING SYSTEM ATP-BINDING PROTEIN LOLD"/>
    <property type="match status" value="1"/>
</dbReference>
<dbReference type="Gene3D" id="3.40.50.300">
    <property type="entry name" value="P-loop containing nucleotide triphosphate hydrolases"/>
    <property type="match status" value="1"/>
</dbReference>
<protein>
    <recommendedName>
        <fullName evidence="5">ABC transporter domain-containing protein</fullName>
    </recommendedName>
</protein>